<keyword evidence="9" id="KW-0472">Membrane</keyword>
<evidence type="ECO:0000256" key="1">
    <source>
        <dbReference type="ARBA" id="ARBA00022670"/>
    </source>
</evidence>
<accession>A0A4R1L2A9</accession>
<evidence type="ECO:0000256" key="3">
    <source>
        <dbReference type="ARBA" id="ARBA00022801"/>
    </source>
</evidence>
<feature type="transmembrane region" description="Helical" evidence="9">
    <location>
        <begin position="121"/>
        <end position="140"/>
    </location>
</feature>
<feature type="transmembrane region" description="Helical" evidence="9">
    <location>
        <begin position="263"/>
        <end position="282"/>
    </location>
</feature>
<gene>
    <name evidence="12" type="ORF">C7378_2765</name>
</gene>
<keyword evidence="13" id="KW-1185">Reference proteome</keyword>
<feature type="transmembrane region" description="Helical" evidence="9">
    <location>
        <begin position="72"/>
        <end position="93"/>
    </location>
</feature>
<evidence type="ECO:0000256" key="9">
    <source>
        <dbReference type="SAM" id="Phobius"/>
    </source>
</evidence>
<keyword evidence="2 7" id="KW-0479">Metal-binding</keyword>
<feature type="transmembrane region" description="Helical" evidence="9">
    <location>
        <begin position="147"/>
        <end position="170"/>
    </location>
</feature>
<protein>
    <submittedName>
        <fullName evidence="12">Zn-dependent protease with chaperone function</fullName>
    </submittedName>
</protein>
<keyword evidence="5 8" id="KW-0482">Metalloprotease</keyword>
<dbReference type="InterPro" id="IPR032456">
    <property type="entry name" value="Peptidase_M48_N"/>
</dbReference>
<comment type="caution">
    <text evidence="12">The sequence shown here is derived from an EMBL/GenBank/DDBJ whole genome shotgun (WGS) entry which is preliminary data.</text>
</comment>
<feature type="binding site" evidence="7">
    <location>
        <position position="253"/>
    </location>
    <ligand>
        <name>Zn(2+)</name>
        <dbReference type="ChEBI" id="CHEBI:29105"/>
        <note>catalytic</note>
    </ligand>
</feature>
<dbReference type="InterPro" id="IPR001915">
    <property type="entry name" value="Peptidase_M48"/>
</dbReference>
<dbReference type="PANTHER" id="PTHR10120">
    <property type="entry name" value="CAAX PRENYL PROTEASE 1"/>
    <property type="match status" value="1"/>
</dbReference>
<feature type="binding site" evidence="7">
    <location>
        <position position="333"/>
    </location>
    <ligand>
        <name>Zn(2+)</name>
        <dbReference type="ChEBI" id="CHEBI:29105"/>
        <note>catalytic</note>
    </ligand>
</feature>
<evidence type="ECO:0000256" key="2">
    <source>
        <dbReference type="ARBA" id="ARBA00022723"/>
    </source>
</evidence>
<evidence type="ECO:0000256" key="7">
    <source>
        <dbReference type="PIRSR" id="PIRSR627057-2"/>
    </source>
</evidence>
<evidence type="ECO:0000259" key="10">
    <source>
        <dbReference type="Pfam" id="PF01435"/>
    </source>
</evidence>
<feature type="active site" description="Proton donor" evidence="6">
    <location>
        <position position="337"/>
    </location>
</feature>
<dbReference type="OrthoDB" id="9781930at2"/>
<evidence type="ECO:0000313" key="13">
    <source>
        <dbReference type="Proteomes" id="UP000295210"/>
    </source>
</evidence>
<keyword evidence="9" id="KW-1133">Transmembrane helix</keyword>
<dbReference type="Gene3D" id="3.30.2010.10">
    <property type="entry name" value="Metalloproteases ('zincins'), catalytic domain"/>
    <property type="match status" value="1"/>
</dbReference>
<dbReference type="GO" id="GO:0004222">
    <property type="term" value="F:metalloendopeptidase activity"/>
    <property type="evidence" value="ECO:0007669"/>
    <property type="project" value="InterPro"/>
</dbReference>
<evidence type="ECO:0000256" key="8">
    <source>
        <dbReference type="RuleBase" id="RU003983"/>
    </source>
</evidence>
<comment type="similarity">
    <text evidence="8">Belongs to the peptidase M48 family.</text>
</comment>
<organism evidence="12 13">
    <name type="scientific">Acidipila rosea</name>
    <dbReference type="NCBI Taxonomy" id="768535"/>
    <lineage>
        <taxon>Bacteria</taxon>
        <taxon>Pseudomonadati</taxon>
        <taxon>Acidobacteriota</taxon>
        <taxon>Terriglobia</taxon>
        <taxon>Terriglobales</taxon>
        <taxon>Acidobacteriaceae</taxon>
        <taxon>Acidipila</taxon>
    </lineage>
</organism>
<feature type="domain" description="Peptidase M48" evidence="10">
    <location>
        <begin position="185"/>
        <end position="389"/>
    </location>
</feature>
<evidence type="ECO:0000256" key="6">
    <source>
        <dbReference type="PIRSR" id="PIRSR627057-1"/>
    </source>
</evidence>
<dbReference type="AlphaFoldDB" id="A0A4R1L2A9"/>
<dbReference type="GO" id="GO:0071586">
    <property type="term" value="P:CAAX-box protein processing"/>
    <property type="evidence" value="ECO:0007669"/>
    <property type="project" value="InterPro"/>
</dbReference>
<feature type="transmembrane region" description="Helical" evidence="9">
    <location>
        <begin position="303"/>
        <end position="321"/>
    </location>
</feature>
<dbReference type="Pfam" id="PF01435">
    <property type="entry name" value="Peptidase_M48"/>
    <property type="match status" value="1"/>
</dbReference>
<feature type="binding site" evidence="7">
    <location>
        <position position="257"/>
    </location>
    <ligand>
        <name>Zn(2+)</name>
        <dbReference type="ChEBI" id="CHEBI:29105"/>
        <note>catalytic</note>
    </ligand>
</feature>
<comment type="cofactor">
    <cofactor evidence="7 8">
        <name>Zn(2+)</name>
        <dbReference type="ChEBI" id="CHEBI:29105"/>
    </cofactor>
    <text evidence="7 8">Binds 1 zinc ion per subunit.</text>
</comment>
<dbReference type="Proteomes" id="UP000295210">
    <property type="component" value="Unassembled WGS sequence"/>
</dbReference>
<feature type="transmembrane region" description="Helical" evidence="9">
    <location>
        <begin position="33"/>
        <end position="52"/>
    </location>
</feature>
<evidence type="ECO:0000313" key="12">
    <source>
        <dbReference type="EMBL" id="TCK72132.1"/>
    </source>
</evidence>
<feature type="domain" description="CAAX prenyl protease 1 N-terminal" evidence="11">
    <location>
        <begin position="20"/>
        <end position="175"/>
    </location>
</feature>
<evidence type="ECO:0000256" key="4">
    <source>
        <dbReference type="ARBA" id="ARBA00022833"/>
    </source>
</evidence>
<keyword evidence="4 7" id="KW-0862">Zinc</keyword>
<sequence>MTAAALFCLVNPSGIYTLPPEKLAKAVELYQLHTAIHFGGTAWSILLLWLLLRRRVGAHVRSWAARHTASPWLQGFLVVPAWLLLLSAIALPVDLFAQHVERHFGLSVQSWPSWFGDWGKSLLLTLAIGTLVVSVLYWLMRRSPRHWWVWLWLLSIPFEIAAIFVIPVFIDPMFNHFSPLAKADPALVQQLEKVVARGHLDIPPSRMFLMDASTKSTGLNAYVTGIGATKRIVVWDTTVKAAPTDGIVFIYGHEQGHYVLNHIWKGILFTALLTLLFYWLTYRLMQGLIRSRGHEWHILATDDWASLGLLLLLFTVLGFLAEPIGNSFSRVQEHHADIYGQEVIHGLVANPQQTAANDFQLLGEVWLETPYPNPFVQFWTGSHPSTAERKLFAAHYDPWRPGQHPRYFTK</sequence>
<dbReference type="GO" id="GO:0046872">
    <property type="term" value="F:metal ion binding"/>
    <property type="evidence" value="ECO:0007669"/>
    <property type="project" value="UniProtKB-KW"/>
</dbReference>
<evidence type="ECO:0000256" key="5">
    <source>
        <dbReference type="ARBA" id="ARBA00023049"/>
    </source>
</evidence>
<keyword evidence="9" id="KW-0812">Transmembrane</keyword>
<dbReference type="Pfam" id="PF16491">
    <property type="entry name" value="Peptidase_M48_N"/>
    <property type="match status" value="1"/>
</dbReference>
<feature type="active site" evidence="6">
    <location>
        <position position="254"/>
    </location>
</feature>
<dbReference type="EMBL" id="SMGK01000004">
    <property type="protein sequence ID" value="TCK72132.1"/>
    <property type="molecule type" value="Genomic_DNA"/>
</dbReference>
<evidence type="ECO:0000259" key="11">
    <source>
        <dbReference type="Pfam" id="PF16491"/>
    </source>
</evidence>
<keyword evidence="3 8" id="KW-0378">Hydrolase</keyword>
<proteinExistence type="inferred from homology"/>
<name>A0A4R1L2A9_9BACT</name>
<dbReference type="RefSeq" id="WP_131997767.1">
    <property type="nucleotide sequence ID" value="NZ_SMGK01000004.1"/>
</dbReference>
<dbReference type="InterPro" id="IPR027057">
    <property type="entry name" value="CAXX_Prtase_1"/>
</dbReference>
<reference evidence="12 13" key="1">
    <citation type="submission" date="2019-03" db="EMBL/GenBank/DDBJ databases">
        <title>Genomic Encyclopedia of Type Strains, Phase IV (KMG-IV): sequencing the most valuable type-strain genomes for metagenomic binning, comparative biology and taxonomic classification.</title>
        <authorList>
            <person name="Goeker M."/>
        </authorList>
    </citation>
    <scope>NUCLEOTIDE SEQUENCE [LARGE SCALE GENOMIC DNA]</scope>
    <source>
        <strain evidence="12 13">DSM 103428</strain>
    </source>
</reference>
<keyword evidence="1 8" id="KW-0645">Protease</keyword>
<dbReference type="CDD" id="cd07343">
    <property type="entry name" value="M48A_Zmpste24p_like"/>
    <property type="match status" value="1"/>
</dbReference>